<dbReference type="AlphaFoldDB" id="A0A7S2LRU8"/>
<dbReference type="InterPro" id="IPR016035">
    <property type="entry name" value="Acyl_Trfase/lysoPLipase"/>
</dbReference>
<accession>A0A7S2LRU8</accession>
<protein>
    <recommendedName>
        <fullName evidence="3">PLA2c domain-containing protein</fullName>
    </recommendedName>
</protein>
<gene>
    <name evidence="2" type="ORF">BRAN1462_LOCUS42145</name>
</gene>
<dbReference type="SUPFAM" id="SSF52151">
    <property type="entry name" value="FabD/lysophospholipase-like"/>
    <property type="match status" value="1"/>
</dbReference>
<dbReference type="Gene3D" id="3.40.1090.10">
    <property type="entry name" value="Cytosolic phospholipase A2 catalytic domain"/>
    <property type="match status" value="1"/>
</dbReference>
<reference evidence="2" key="1">
    <citation type="submission" date="2021-01" db="EMBL/GenBank/DDBJ databases">
        <authorList>
            <person name="Corre E."/>
            <person name="Pelletier E."/>
            <person name="Niang G."/>
            <person name="Scheremetjew M."/>
            <person name="Finn R."/>
            <person name="Kale V."/>
            <person name="Holt S."/>
            <person name="Cochrane G."/>
            <person name="Meng A."/>
            <person name="Brown T."/>
            <person name="Cohen L."/>
        </authorList>
    </citation>
    <scope>NUCLEOTIDE SEQUENCE</scope>
    <source>
        <strain evidence="2">RCC3387</strain>
    </source>
</reference>
<evidence type="ECO:0000313" key="2">
    <source>
        <dbReference type="EMBL" id="CAD9613895.1"/>
    </source>
</evidence>
<evidence type="ECO:0008006" key="3">
    <source>
        <dbReference type="Google" id="ProtNLM"/>
    </source>
</evidence>
<feature type="region of interest" description="Disordered" evidence="1">
    <location>
        <begin position="543"/>
        <end position="572"/>
    </location>
</feature>
<dbReference type="EMBL" id="HBGW01066128">
    <property type="protein sequence ID" value="CAD9613895.1"/>
    <property type="molecule type" value="Transcribed_RNA"/>
</dbReference>
<proteinExistence type="predicted"/>
<evidence type="ECO:0000256" key="1">
    <source>
        <dbReference type="SAM" id="MobiDB-lite"/>
    </source>
</evidence>
<sequence length="572" mass="59353">MASHDGAGARRQADFVRGPALAVAGGGLRGSAVPTGITSGLLAAAHGMRPSEGPPTLQGTGIYARFASVASVSGGSWFCASLIYSEGFVQLVEDMAASPADAERLFQSRWTTPWLATTDVDSPCVKLFAWLAKQSGAAWLSQDILSIGYLWKTGKTWTNFTLNMFQSTAGIDMSTVLGSPPRPWAKGKAWLIGHVLTTPSLQDKHHVELCEQAMPQRSITQYVSGSPGLSVFTPAIYSFVLGSDDAQAPVPYVAACALPPASLWHYEGTVQSVSRWCCGGAEERYASKAPTNCFSNVERGARDLPVVSCAAASSAAAGVQTILNARHALSVDTAGGDFAVWQGSGPAGESFERAANQVRRANAPGGVDQAALDGLAGGAVRAAIDGGNADPIGIASAVRAGAREVVAYLNTNASDTPTDLSVLFTGGSAPFAPKAHPIFSDTADDMMTKYAKFPKIKKCPGASFLKAISVGTLVVTTVDNDLWGIPGHIVVTLHLIGVASSVTMGGTEDLHDYGTLVREVAQAFAAPNNADLVRGTVMPWFLGDPTPASEAPTDAPGSHSASEAETERASDA</sequence>
<organism evidence="2">
    <name type="scientific">Zooxanthella nutricula</name>
    <dbReference type="NCBI Taxonomy" id="1333877"/>
    <lineage>
        <taxon>Eukaryota</taxon>
        <taxon>Sar</taxon>
        <taxon>Alveolata</taxon>
        <taxon>Dinophyceae</taxon>
        <taxon>Peridiniales</taxon>
        <taxon>Peridiniales incertae sedis</taxon>
        <taxon>Zooxanthella</taxon>
    </lineage>
</organism>
<name>A0A7S2LRU8_9DINO</name>